<proteinExistence type="predicted"/>
<evidence type="ECO:0000259" key="2">
    <source>
        <dbReference type="PROSITE" id="PS51819"/>
    </source>
</evidence>
<dbReference type="SUPFAM" id="SSF54593">
    <property type="entry name" value="Glyoxalase/Bleomycin resistance protein/Dihydroxybiphenyl dioxygenase"/>
    <property type="match status" value="1"/>
</dbReference>
<dbReference type="InterPro" id="IPR050383">
    <property type="entry name" value="GlyoxalaseI/FosfomycinResist"/>
</dbReference>
<dbReference type="InterPro" id="IPR018146">
    <property type="entry name" value="Glyoxalase_1_CS"/>
</dbReference>
<dbReference type="EMBL" id="NRRV01000023">
    <property type="protein sequence ID" value="MBK1631252.1"/>
    <property type="molecule type" value="Genomic_DNA"/>
</dbReference>
<dbReference type="PROSITE" id="PS51819">
    <property type="entry name" value="VOC"/>
    <property type="match status" value="1"/>
</dbReference>
<comment type="caution">
    <text evidence="3">The sequence shown here is derived from an EMBL/GenBank/DDBJ whole genome shotgun (WGS) entry which is preliminary data.</text>
</comment>
<gene>
    <name evidence="3" type="ORF">CKO31_10975</name>
</gene>
<dbReference type="CDD" id="cd07245">
    <property type="entry name" value="VOC_like"/>
    <property type="match status" value="1"/>
</dbReference>
<keyword evidence="1" id="KW-0479">Metal-binding</keyword>
<dbReference type="PANTHER" id="PTHR21366:SF22">
    <property type="entry name" value="VOC DOMAIN-CONTAINING PROTEIN"/>
    <property type="match status" value="1"/>
</dbReference>
<evidence type="ECO:0000313" key="4">
    <source>
        <dbReference type="Proteomes" id="UP000748752"/>
    </source>
</evidence>
<keyword evidence="4" id="KW-1185">Reference proteome</keyword>
<dbReference type="RefSeq" id="WP_200237190.1">
    <property type="nucleotide sequence ID" value="NZ_NRRV01000023.1"/>
</dbReference>
<dbReference type="PROSITE" id="PS00934">
    <property type="entry name" value="GLYOXALASE_I_1"/>
    <property type="match status" value="1"/>
</dbReference>
<dbReference type="PANTHER" id="PTHR21366">
    <property type="entry name" value="GLYOXALASE FAMILY PROTEIN"/>
    <property type="match status" value="1"/>
</dbReference>
<dbReference type="InterPro" id="IPR037523">
    <property type="entry name" value="VOC_core"/>
</dbReference>
<protein>
    <submittedName>
        <fullName evidence="3">Glyoxalase</fullName>
    </submittedName>
</protein>
<evidence type="ECO:0000313" key="3">
    <source>
        <dbReference type="EMBL" id="MBK1631252.1"/>
    </source>
</evidence>
<accession>A0ABS1CH59</accession>
<dbReference type="InterPro" id="IPR029068">
    <property type="entry name" value="Glyas_Bleomycin-R_OHBP_Dase"/>
</dbReference>
<sequence>MALVTGMHHVSLLVADTERALGFYRDLLGLPVSPERPDMAFRGAWLDIGPQQIHLLELPNPDPTHGRPAHGGRDRHVALRISDLDAVIARLDAAGIAYSVSRSGRRALFCRDPDANAVELIEEPAGA</sequence>
<name>A0ABS1CH59_9GAMM</name>
<organism evidence="3 4">
    <name type="scientific">Thiohalocapsa halophila</name>
    <dbReference type="NCBI Taxonomy" id="69359"/>
    <lineage>
        <taxon>Bacteria</taxon>
        <taxon>Pseudomonadati</taxon>
        <taxon>Pseudomonadota</taxon>
        <taxon>Gammaproteobacteria</taxon>
        <taxon>Chromatiales</taxon>
        <taxon>Chromatiaceae</taxon>
        <taxon>Thiohalocapsa</taxon>
    </lineage>
</organism>
<dbReference type="Gene3D" id="3.10.180.10">
    <property type="entry name" value="2,3-Dihydroxybiphenyl 1,2-Dioxygenase, domain 1"/>
    <property type="match status" value="1"/>
</dbReference>
<evidence type="ECO:0000256" key="1">
    <source>
        <dbReference type="ARBA" id="ARBA00022723"/>
    </source>
</evidence>
<dbReference type="Proteomes" id="UP000748752">
    <property type="component" value="Unassembled WGS sequence"/>
</dbReference>
<dbReference type="Pfam" id="PF00903">
    <property type="entry name" value="Glyoxalase"/>
    <property type="match status" value="1"/>
</dbReference>
<feature type="domain" description="VOC" evidence="2">
    <location>
        <begin position="6"/>
        <end position="123"/>
    </location>
</feature>
<reference evidence="3 4" key="1">
    <citation type="journal article" date="2020" name="Microorganisms">
        <title>Osmotic Adaptation and Compatible Solute Biosynthesis of Phototrophic Bacteria as Revealed from Genome Analyses.</title>
        <authorList>
            <person name="Imhoff J.F."/>
            <person name="Rahn T."/>
            <person name="Kunzel S."/>
            <person name="Keller A."/>
            <person name="Neulinger S.C."/>
        </authorList>
    </citation>
    <scope>NUCLEOTIDE SEQUENCE [LARGE SCALE GENOMIC DNA]</scope>
    <source>
        <strain evidence="3 4">DSM 6210</strain>
    </source>
</reference>
<dbReference type="InterPro" id="IPR004360">
    <property type="entry name" value="Glyas_Fos-R_dOase_dom"/>
</dbReference>